<evidence type="ECO:0000256" key="4">
    <source>
        <dbReference type="ARBA" id="ARBA00022692"/>
    </source>
</evidence>
<evidence type="ECO:0000256" key="1">
    <source>
        <dbReference type="ARBA" id="ARBA00004651"/>
    </source>
</evidence>
<keyword evidence="3" id="KW-1003">Cell membrane</keyword>
<keyword evidence="6 7" id="KW-0472">Membrane</keyword>
<evidence type="ECO:0000256" key="5">
    <source>
        <dbReference type="ARBA" id="ARBA00022989"/>
    </source>
</evidence>
<proteinExistence type="inferred from homology"/>
<dbReference type="Pfam" id="PF08817">
    <property type="entry name" value="YukD"/>
    <property type="match status" value="1"/>
</dbReference>
<feature type="transmembrane region" description="Helical" evidence="7">
    <location>
        <begin position="323"/>
        <end position="342"/>
    </location>
</feature>
<feature type="transmembrane region" description="Helical" evidence="7">
    <location>
        <begin position="376"/>
        <end position="396"/>
    </location>
</feature>
<dbReference type="AlphaFoldDB" id="A0A2T0T003"/>
<feature type="transmembrane region" description="Helical" evidence="7">
    <location>
        <begin position="261"/>
        <end position="280"/>
    </location>
</feature>
<dbReference type="EMBL" id="PVTF01000008">
    <property type="protein sequence ID" value="PRY38974.1"/>
    <property type="molecule type" value="Genomic_DNA"/>
</dbReference>
<feature type="transmembrane region" description="Helical" evidence="7">
    <location>
        <begin position="120"/>
        <end position="139"/>
    </location>
</feature>
<feature type="transmembrane region" description="Helical" evidence="7">
    <location>
        <begin position="172"/>
        <end position="196"/>
    </location>
</feature>
<reference evidence="9 10" key="1">
    <citation type="submission" date="2018-03" db="EMBL/GenBank/DDBJ databases">
        <title>Genomic Encyclopedia of Archaeal and Bacterial Type Strains, Phase II (KMG-II): from individual species to whole genera.</title>
        <authorList>
            <person name="Goeker M."/>
        </authorList>
    </citation>
    <scope>NUCLEOTIDE SEQUENCE [LARGE SCALE GENOMIC DNA]</scope>
    <source>
        <strain evidence="9 10">DSM 44720</strain>
    </source>
</reference>
<dbReference type="OrthoDB" id="4775372at2"/>
<keyword evidence="4 7" id="KW-0812">Transmembrane</keyword>
<sequence length="465" mass="49043">MTTIPASCRITVLGPSGRADLAVPVSTNVSALLPTLVRHVVRDQDRDGDGHESWALQRLGDAPFDPEGTPETLDWLDGEQLYLTRAENPLPELDFDDVAEGMAAAVNRQGNRWNGEVNRALFLGLTGVAFAAIGVSLFANTSAAFAATTAGVLATLLCLAAVLVARTIADRGLAAVLGVAGCLFACLAGLIGQAGLPGALSLPPWAVFTGGLAMGLAAAVLLLIQRLFARDLPIVSFGCAAVAGLGALLAMFLHLNMDFTALQTAPLVMVFFFVLLLFAPKLATRAARLRGPQLPRNAEEMKIDIESVPAARVIEQTGHADRYLGVLTIGSSAVFGCGFWYLLRDPHWLDFTLALLLAAAILLRSREFLDIAQRTALVLAGTWGLVLLSLGLLAGMNDVERVVGTAALVLGAFLLVAAALRPAHRRVLPIWPHLSDVLENACCLALVPFLLQALGVFAWARGLAG</sequence>
<feature type="transmembrane region" description="Helical" evidence="7">
    <location>
        <begin position="202"/>
        <end position="223"/>
    </location>
</feature>
<feature type="transmembrane region" description="Helical" evidence="7">
    <location>
        <begin position="402"/>
        <end position="420"/>
    </location>
</feature>
<feature type="transmembrane region" description="Helical" evidence="7">
    <location>
        <begin position="441"/>
        <end position="460"/>
    </location>
</feature>
<dbReference type="InterPro" id="IPR044049">
    <property type="entry name" value="EccD_transm"/>
</dbReference>
<dbReference type="Proteomes" id="UP000239494">
    <property type="component" value="Unassembled WGS sequence"/>
</dbReference>
<name>A0A2T0T003_9PSEU</name>
<dbReference type="InterPro" id="IPR024962">
    <property type="entry name" value="YukD-like"/>
</dbReference>
<gene>
    <name evidence="9" type="ORF">CLV43_108374</name>
</gene>
<feature type="transmembrane region" description="Helical" evidence="7">
    <location>
        <begin position="348"/>
        <end position="364"/>
    </location>
</feature>
<feature type="transmembrane region" description="Helical" evidence="7">
    <location>
        <begin position="235"/>
        <end position="255"/>
    </location>
</feature>
<dbReference type="Pfam" id="PF19053">
    <property type="entry name" value="EccD"/>
    <property type="match status" value="1"/>
</dbReference>
<dbReference type="GO" id="GO:0005886">
    <property type="term" value="C:plasma membrane"/>
    <property type="evidence" value="ECO:0007669"/>
    <property type="project" value="UniProtKB-SubCell"/>
</dbReference>
<keyword evidence="10" id="KW-1185">Reference proteome</keyword>
<keyword evidence="5 7" id="KW-1133">Transmembrane helix</keyword>
<protein>
    <submittedName>
        <fullName evidence="9">Type VII secretion integral membrane protein EccD</fullName>
    </submittedName>
</protein>
<accession>A0A2T0T003</accession>
<evidence type="ECO:0000256" key="3">
    <source>
        <dbReference type="ARBA" id="ARBA00022475"/>
    </source>
</evidence>
<evidence type="ECO:0000256" key="2">
    <source>
        <dbReference type="ARBA" id="ARBA00006162"/>
    </source>
</evidence>
<feature type="domain" description="EccD-like transmembrane" evidence="8">
    <location>
        <begin position="119"/>
        <end position="463"/>
    </location>
</feature>
<evidence type="ECO:0000256" key="7">
    <source>
        <dbReference type="SAM" id="Phobius"/>
    </source>
</evidence>
<comment type="subcellular location">
    <subcellularLocation>
        <location evidence="1">Cell membrane</location>
        <topology evidence="1">Multi-pass membrane protein</topology>
    </subcellularLocation>
</comment>
<comment type="caution">
    <text evidence="9">The sequence shown here is derived from an EMBL/GenBank/DDBJ whole genome shotgun (WGS) entry which is preliminary data.</text>
</comment>
<organism evidence="9 10">
    <name type="scientific">Umezawaea tangerina</name>
    <dbReference type="NCBI Taxonomy" id="84725"/>
    <lineage>
        <taxon>Bacteria</taxon>
        <taxon>Bacillati</taxon>
        <taxon>Actinomycetota</taxon>
        <taxon>Actinomycetes</taxon>
        <taxon>Pseudonocardiales</taxon>
        <taxon>Pseudonocardiaceae</taxon>
        <taxon>Umezawaea</taxon>
    </lineage>
</organism>
<dbReference type="Gene3D" id="3.10.20.90">
    <property type="entry name" value="Phosphatidylinositol 3-kinase Catalytic Subunit, Chain A, domain 1"/>
    <property type="match status" value="1"/>
</dbReference>
<feature type="transmembrane region" description="Helical" evidence="7">
    <location>
        <begin position="145"/>
        <end position="165"/>
    </location>
</feature>
<evidence type="ECO:0000313" key="9">
    <source>
        <dbReference type="EMBL" id="PRY38974.1"/>
    </source>
</evidence>
<dbReference type="RefSeq" id="WP_106190360.1">
    <property type="nucleotide sequence ID" value="NZ_PVTF01000008.1"/>
</dbReference>
<evidence type="ECO:0000259" key="8">
    <source>
        <dbReference type="Pfam" id="PF19053"/>
    </source>
</evidence>
<comment type="similarity">
    <text evidence="2">Belongs to the EccD/Snm4 family.</text>
</comment>
<dbReference type="InterPro" id="IPR006707">
    <property type="entry name" value="T7SS_EccD"/>
</dbReference>
<dbReference type="NCBIfam" id="TIGR03920">
    <property type="entry name" value="T7SS_EccD"/>
    <property type="match status" value="1"/>
</dbReference>
<evidence type="ECO:0000313" key="10">
    <source>
        <dbReference type="Proteomes" id="UP000239494"/>
    </source>
</evidence>
<evidence type="ECO:0000256" key="6">
    <source>
        <dbReference type="ARBA" id="ARBA00023136"/>
    </source>
</evidence>